<comment type="caution">
    <text evidence="1">The sequence shown here is derived from an EMBL/GenBank/DDBJ whole genome shotgun (WGS) entry which is preliminary data.</text>
</comment>
<dbReference type="EMBL" id="QCYY01000597">
    <property type="protein sequence ID" value="ROT84071.1"/>
    <property type="molecule type" value="Genomic_DNA"/>
</dbReference>
<organism evidence="1 2">
    <name type="scientific">Penaeus vannamei</name>
    <name type="common">Whiteleg shrimp</name>
    <name type="synonym">Litopenaeus vannamei</name>
    <dbReference type="NCBI Taxonomy" id="6689"/>
    <lineage>
        <taxon>Eukaryota</taxon>
        <taxon>Metazoa</taxon>
        <taxon>Ecdysozoa</taxon>
        <taxon>Arthropoda</taxon>
        <taxon>Crustacea</taxon>
        <taxon>Multicrustacea</taxon>
        <taxon>Malacostraca</taxon>
        <taxon>Eumalacostraca</taxon>
        <taxon>Eucarida</taxon>
        <taxon>Decapoda</taxon>
        <taxon>Dendrobranchiata</taxon>
        <taxon>Penaeoidea</taxon>
        <taxon>Penaeidae</taxon>
        <taxon>Penaeus</taxon>
    </lineage>
</organism>
<dbReference type="Proteomes" id="UP000283509">
    <property type="component" value="Unassembled WGS sequence"/>
</dbReference>
<evidence type="ECO:0000313" key="1">
    <source>
        <dbReference type="EMBL" id="ROT84071.1"/>
    </source>
</evidence>
<dbReference type="AlphaFoldDB" id="A0A423U5T4"/>
<protein>
    <submittedName>
        <fullName evidence="1">Uncharacterized protein</fullName>
    </submittedName>
</protein>
<evidence type="ECO:0000313" key="2">
    <source>
        <dbReference type="Proteomes" id="UP000283509"/>
    </source>
</evidence>
<keyword evidence="2" id="KW-1185">Reference proteome</keyword>
<reference evidence="1 2" key="2">
    <citation type="submission" date="2019-01" db="EMBL/GenBank/DDBJ databases">
        <title>The decoding of complex shrimp genome reveals the adaptation for benthos swimmer, frequently molting mechanism and breeding impact on genome.</title>
        <authorList>
            <person name="Sun Y."/>
            <person name="Gao Y."/>
            <person name="Yu Y."/>
        </authorList>
    </citation>
    <scope>NUCLEOTIDE SEQUENCE [LARGE SCALE GENOMIC DNA]</scope>
    <source>
        <tissue evidence="1">Muscle</tissue>
    </source>
</reference>
<proteinExistence type="predicted"/>
<accession>A0A423U5T4</accession>
<gene>
    <name evidence="1" type="ORF">C7M84_022735</name>
</gene>
<reference evidence="1 2" key="1">
    <citation type="submission" date="2018-04" db="EMBL/GenBank/DDBJ databases">
        <authorList>
            <person name="Zhang X."/>
            <person name="Yuan J."/>
            <person name="Li F."/>
            <person name="Xiang J."/>
        </authorList>
    </citation>
    <scope>NUCLEOTIDE SEQUENCE [LARGE SCALE GENOMIC DNA]</scope>
    <source>
        <tissue evidence="1">Muscle</tissue>
    </source>
</reference>
<name>A0A423U5T4_PENVA</name>
<sequence length="1264" mass="137120">MDTVPFFKPFILLSSSLQAIACRAFSFGSITTLPNSTLSDRVCSYLFLSFSHMKCFVSAYAQSQSRVSDRQNLAIREYVLSHVPSFSCIAPSQFCSRSLSSLHCTSPQLSPLPNSVLASLLSFPFSSPTPSLPILCSSRLSTFLPSLSNSFFPNLCSTVSLTFLSFFLLNSPSPHPVTRPLSPLLLHLRRANFLLPTLLLLLSPRLSSFTMLSIPSLPLNLSPSSLPFPSMSLQTPLPNSVLVPLSFSFLLLSPLPLFPNFLLLVSSPFPSISSPPPPFRLSSPTSVLVSLFPSHSLRNSLFPNSCVLRSPLLSFHSLSTPLSLTSVPRLSTFLLQLPSNSLFPSSRFLVSLHLTLLIQFPLPPFVPPRSSHSRCHAVTLSIHVVGPSHHRVVLNDLVILRLSFPSILPIPLPAFCFPRLSLSSILSNSLLPHFSGFLVSFLSFPFSPIPLPGFSVRSSLSFLPSLQPSLFPSSSSYSSFLHSSLKSSFPVLLPVLLLSSLSPLPPPILVPSFYSLSLLPLLSNLLLSLSSVVLVSSSFPSNSSISISSPNHCFSFRSTLSSSISPSNSPTSSPESCYLVLSPSFHSLQTLFPILSLRLISFLPFSPTPSSPILLLVLLLSFHSLQLPFPQFCSSSLSFPSILSNSLFPILFLVSLLSFHSLQLPLPNSVPRLSPFLPFSSNSLFPNSVPRLSPFLPFSPTPSSQFCSSSLSFPSILSNSLFPILFLVSLLSFHSLQLPLPQFCSSSLSFPSILSNSLFPNSVPRLSLFPSIPRSSSLSFPSISPTPSFPILFLVSLLSFSPTPLFQFSPTPSSPIRSSSLSFPSILLPSPNSVPLSPFLPFSPTPSFPNSVPRLSLSFHLSNSSSPIVSQFSPTPSSPILFLVSLLPSILSNLPLPHSVPRSLSFLPFSPTPSSFCSSSLSFRNSVSSLSFLPFSQLPSPQFCSSSLSFPSILSNSSSFCSSSLFLSFHFSNSLFLLFSSLSFPSILSNSLFPILFLVSLLPSILSNSLFQFCSSSLSFPSILSNSSSPILFLVSLLSFHFSPTPFSPNSVLVSLLPSILSNPSLQFCSLSPPLPPLLPLSLSFLSPQLLPQFLVSLLSFHSLQLPLPQFCSSSLSFPSILSNSLFPNSVRLSLSFLPFSPTPSSPILFLFCLSLFLPFSPNSLFPNSFLRLSLSFHSLQLPLPTVPRLSPSLPFLQLLSPILPRALLAFLPFLSTLLPLPHSVPTPLSHVLSILTPTRLFSKFCSLVLSPNFLTFSPPSLFP</sequence>